<comment type="subcellular location">
    <subcellularLocation>
        <location evidence="1">Membrane</location>
    </subcellularLocation>
</comment>
<dbReference type="EMBL" id="FOSL01000005">
    <property type="protein sequence ID" value="SFK35972.1"/>
    <property type="molecule type" value="Genomic_DNA"/>
</dbReference>
<evidence type="ECO:0000256" key="2">
    <source>
        <dbReference type="ARBA" id="ARBA00022692"/>
    </source>
</evidence>
<keyword evidence="8" id="KW-1185">Reference proteome</keyword>
<dbReference type="AlphaFoldDB" id="A0A1I3YVR7"/>
<evidence type="ECO:0000256" key="5">
    <source>
        <dbReference type="SAM" id="Phobius"/>
    </source>
</evidence>
<dbReference type="GO" id="GO:0016020">
    <property type="term" value="C:membrane"/>
    <property type="evidence" value="ECO:0007669"/>
    <property type="project" value="UniProtKB-SubCell"/>
</dbReference>
<gene>
    <name evidence="7" type="ORF">SAMN04488498_105205</name>
</gene>
<dbReference type="InterPro" id="IPR006694">
    <property type="entry name" value="Fatty_acid_hydroxylase"/>
</dbReference>
<feature type="transmembrane region" description="Helical" evidence="5">
    <location>
        <begin position="43"/>
        <end position="68"/>
    </location>
</feature>
<proteinExistence type="predicted"/>
<dbReference type="GO" id="GO:0016491">
    <property type="term" value="F:oxidoreductase activity"/>
    <property type="evidence" value="ECO:0007669"/>
    <property type="project" value="InterPro"/>
</dbReference>
<feature type="transmembrane region" description="Helical" evidence="5">
    <location>
        <begin position="144"/>
        <end position="166"/>
    </location>
</feature>
<evidence type="ECO:0000313" key="7">
    <source>
        <dbReference type="EMBL" id="SFK35972.1"/>
    </source>
</evidence>
<dbReference type="Proteomes" id="UP000323300">
    <property type="component" value="Unassembled WGS sequence"/>
</dbReference>
<keyword evidence="2 5" id="KW-0812">Transmembrane</keyword>
<dbReference type="Pfam" id="PF04116">
    <property type="entry name" value="FA_hydroxylase"/>
    <property type="match status" value="1"/>
</dbReference>
<dbReference type="InterPro" id="IPR050307">
    <property type="entry name" value="Sterol_Desaturase_Related"/>
</dbReference>
<dbReference type="RefSeq" id="WP_149760224.1">
    <property type="nucleotide sequence ID" value="NZ_BSPE01000056.1"/>
</dbReference>
<feature type="domain" description="Fatty acid hydroxylase" evidence="6">
    <location>
        <begin position="88"/>
        <end position="220"/>
    </location>
</feature>
<sequence>MDLLNLKGLLLAIVVFVPLERLFAMHHEQKLFRPRWQDDLVYFFLNGLLIKLALSTTVGAIVVAGMWLVPADFQNWVGGLPFWVQLPALIVLADIGFYSVHRLFHKIPYLWKFHAVHHSIEDLDWLAAHRVHPVDQILTKGASLLPVFALGFSAAPIAAYFFLYHWQSLFIHSNIKIGFGPLRWLIASPQFHHWHHANHPEAFDKNFAGQLSLLDMLFGTMHMPGNEVPTRYGTDDPVPSGYFRQLLYPFARSRKKAVAANGAAMAADSVEKSDAGVFAAKPDQPQPVG</sequence>
<accession>A0A1I3YVR7</accession>
<keyword evidence="3 5" id="KW-1133">Transmembrane helix</keyword>
<dbReference type="GO" id="GO:0008610">
    <property type="term" value="P:lipid biosynthetic process"/>
    <property type="evidence" value="ECO:0007669"/>
    <property type="project" value="InterPro"/>
</dbReference>
<protein>
    <submittedName>
        <fullName evidence="7">Sterol desaturase/sphingolipid hydroxylase, fatty acid hydroxylase superfamily</fullName>
    </submittedName>
</protein>
<organism evidence="7 8">
    <name type="scientific">Neomesorhizobium albiziae</name>
    <dbReference type="NCBI Taxonomy" id="335020"/>
    <lineage>
        <taxon>Bacteria</taxon>
        <taxon>Pseudomonadati</taxon>
        <taxon>Pseudomonadota</taxon>
        <taxon>Alphaproteobacteria</taxon>
        <taxon>Hyphomicrobiales</taxon>
        <taxon>Phyllobacteriaceae</taxon>
        <taxon>Neomesorhizobium</taxon>
    </lineage>
</organism>
<name>A0A1I3YVR7_9HYPH</name>
<dbReference type="GO" id="GO:0005506">
    <property type="term" value="F:iron ion binding"/>
    <property type="evidence" value="ECO:0007669"/>
    <property type="project" value="InterPro"/>
</dbReference>
<evidence type="ECO:0000256" key="4">
    <source>
        <dbReference type="ARBA" id="ARBA00023136"/>
    </source>
</evidence>
<evidence type="ECO:0000256" key="1">
    <source>
        <dbReference type="ARBA" id="ARBA00004370"/>
    </source>
</evidence>
<dbReference type="PANTHER" id="PTHR11863">
    <property type="entry name" value="STEROL DESATURASE"/>
    <property type="match status" value="1"/>
</dbReference>
<keyword evidence="4 5" id="KW-0472">Membrane</keyword>
<evidence type="ECO:0000259" key="6">
    <source>
        <dbReference type="Pfam" id="PF04116"/>
    </source>
</evidence>
<feature type="transmembrane region" description="Helical" evidence="5">
    <location>
        <begin position="80"/>
        <end position="100"/>
    </location>
</feature>
<evidence type="ECO:0000256" key="3">
    <source>
        <dbReference type="ARBA" id="ARBA00022989"/>
    </source>
</evidence>
<dbReference type="OrthoDB" id="9770329at2"/>
<evidence type="ECO:0000313" key="8">
    <source>
        <dbReference type="Proteomes" id="UP000323300"/>
    </source>
</evidence>
<reference evidence="7 8" key="1">
    <citation type="submission" date="2016-10" db="EMBL/GenBank/DDBJ databases">
        <authorList>
            <person name="Varghese N."/>
            <person name="Submissions S."/>
        </authorList>
    </citation>
    <scope>NUCLEOTIDE SEQUENCE [LARGE SCALE GENOMIC DNA]</scope>
    <source>
        <strain evidence="7 8">DSM 21822</strain>
    </source>
</reference>